<dbReference type="InterPro" id="IPR013702">
    <property type="entry name" value="FIST_domain_N"/>
</dbReference>
<protein>
    <submittedName>
        <fullName evidence="3">FIST C-terminal domain-containing protein</fullName>
    </submittedName>
</protein>
<keyword evidence="4" id="KW-1185">Reference proteome</keyword>
<feature type="domain" description="FIST" evidence="1">
    <location>
        <begin position="41"/>
        <end position="224"/>
    </location>
</feature>
<evidence type="ECO:0000259" key="2">
    <source>
        <dbReference type="SMART" id="SM01204"/>
    </source>
</evidence>
<accession>A0ABT1WCY3</accession>
<organism evidence="3 4">
    <name type="scientific">Limnobacter humi</name>
    <dbReference type="NCBI Taxonomy" id="1778671"/>
    <lineage>
        <taxon>Bacteria</taxon>
        <taxon>Pseudomonadati</taxon>
        <taxon>Pseudomonadota</taxon>
        <taxon>Betaproteobacteria</taxon>
        <taxon>Burkholderiales</taxon>
        <taxon>Burkholderiaceae</taxon>
        <taxon>Limnobacter</taxon>
    </lineage>
</organism>
<proteinExistence type="predicted"/>
<evidence type="ECO:0000313" key="3">
    <source>
        <dbReference type="EMBL" id="MCQ8895377.1"/>
    </source>
</evidence>
<reference evidence="3 4" key="1">
    <citation type="submission" date="2022-07" db="EMBL/GenBank/DDBJ databases">
        <authorList>
            <person name="Xamxidin M."/>
            <person name="Wu M."/>
        </authorList>
    </citation>
    <scope>NUCLEOTIDE SEQUENCE [LARGE SCALE GENOMIC DNA]</scope>
    <source>
        <strain evidence="3 4">NBRC 111650</strain>
    </source>
</reference>
<dbReference type="SMART" id="SM01204">
    <property type="entry name" value="FIST_C"/>
    <property type="match status" value="1"/>
</dbReference>
<dbReference type="SMART" id="SM00897">
    <property type="entry name" value="FIST"/>
    <property type="match status" value="1"/>
</dbReference>
<sequence>MMFRFGHSTHPNWREALELVHVQLEGQMQLEQFAADPSRPQKLGLVYVTEPFAEHLDSIIDGLKRRTGVQQWVGGVAIGVCSSGVEYYQEPALVVMLTEFPGDTVRVFSGKVPLPKPGTLNGAGRNAMASALVHVDPLTEDIDDLLEDFSLKVSSNQVFGGLVGAAHPKSHIALEPLAGGVSGVVFADGVPLEVRMTQGVQMVGGEHEITGIRGNFIEELDGQPALDVLLNDLGLSTEAIEDNRAEHTTELLAKRFSHGLFVGITDKVHAQSILRKGFAGGKVETHQLKVRPVVGMDPGRKSLAVADDFKIGDHLAFCTRDESSARIDLTRMCAELREDLEAPAPRLNELQAAGFSGIISQRKPRGALYIACNGRGAALFGQQGVEQQIVREQLGDIPLVGFSANGEIFKGALYGYTGVLALFF</sequence>
<dbReference type="InterPro" id="IPR019494">
    <property type="entry name" value="FIST_C"/>
</dbReference>
<dbReference type="RefSeq" id="WP_256763057.1">
    <property type="nucleotide sequence ID" value="NZ_JANIGO010000001.1"/>
</dbReference>
<dbReference type="PANTHER" id="PTHR14939:SF5">
    <property type="entry name" value="F-BOX ONLY PROTEIN 22"/>
    <property type="match status" value="1"/>
</dbReference>
<dbReference type="EMBL" id="JANIGO010000001">
    <property type="protein sequence ID" value="MCQ8895377.1"/>
    <property type="molecule type" value="Genomic_DNA"/>
</dbReference>
<feature type="domain" description="FIST C-domain" evidence="2">
    <location>
        <begin position="225"/>
        <end position="411"/>
    </location>
</feature>
<dbReference type="Pfam" id="PF10442">
    <property type="entry name" value="FIST_C"/>
    <property type="match status" value="1"/>
</dbReference>
<dbReference type="Proteomes" id="UP001204142">
    <property type="component" value="Unassembled WGS sequence"/>
</dbReference>
<comment type="caution">
    <text evidence="3">The sequence shown here is derived from an EMBL/GenBank/DDBJ whole genome shotgun (WGS) entry which is preliminary data.</text>
</comment>
<gene>
    <name evidence="3" type="ORF">NQT62_02860</name>
</gene>
<evidence type="ECO:0000259" key="1">
    <source>
        <dbReference type="SMART" id="SM00897"/>
    </source>
</evidence>
<name>A0ABT1WCY3_9BURK</name>
<evidence type="ECO:0000313" key="4">
    <source>
        <dbReference type="Proteomes" id="UP001204142"/>
    </source>
</evidence>
<dbReference type="PANTHER" id="PTHR14939">
    <property type="entry name" value="F-BOX ONLY PROTEIN 22"/>
    <property type="match status" value="1"/>
</dbReference>
<dbReference type="Pfam" id="PF08495">
    <property type="entry name" value="FIST"/>
    <property type="match status" value="1"/>
</dbReference>